<dbReference type="InterPro" id="IPR021842">
    <property type="entry name" value="DUF3435"/>
</dbReference>
<dbReference type="PANTHER" id="PTHR37535">
    <property type="entry name" value="FLUG DOMAIN PROTEIN"/>
    <property type="match status" value="1"/>
</dbReference>
<name>A0AAN6RYA5_9PEZI</name>
<gene>
    <name evidence="2" type="ORF">QBC46DRAFT_368262</name>
</gene>
<evidence type="ECO:0000256" key="1">
    <source>
        <dbReference type="SAM" id="MobiDB-lite"/>
    </source>
</evidence>
<organism evidence="2 3">
    <name type="scientific">Diplogelasinospora grovesii</name>
    <dbReference type="NCBI Taxonomy" id="303347"/>
    <lineage>
        <taxon>Eukaryota</taxon>
        <taxon>Fungi</taxon>
        <taxon>Dikarya</taxon>
        <taxon>Ascomycota</taxon>
        <taxon>Pezizomycotina</taxon>
        <taxon>Sordariomycetes</taxon>
        <taxon>Sordariomycetidae</taxon>
        <taxon>Sordariales</taxon>
        <taxon>Diplogelasinosporaceae</taxon>
        <taxon>Diplogelasinospora</taxon>
    </lineage>
</organism>
<feature type="region of interest" description="Disordered" evidence="1">
    <location>
        <begin position="1"/>
        <end position="34"/>
    </location>
</feature>
<protein>
    <recommendedName>
        <fullName evidence="4">FluG domain-containing protein</fullName>
    </recommendedName>
</protein>
<feature type="compositionally biased region" description="Low complexity" evidence="1">
    <location>
        <begin position="11"/>
        <end position="20"/>
    </location>
</feature>
<keyword evidence="3" id="KW-1185">Reference proteome</keyword>
<sequence>MAPTRGHGGRSRAVPAVPAVPTRPPPLSAPQRAALRDQARRRRFFKPRRADGTRHNTAGILRKWKRYCEFSNLGAWREAVEKADKATAMDFIDYICDNYNIKSEGSSWEYFRQYQQLYTDVTSRYMDRNDCREIKKFHDTVVVTRFELRPPNVDGKPVVGTDGVLALLIFNIAYDRSVFPGESHRIHLAGIYETTGRGRPKALCYEDILLMIIRHPETGKDVPAIMIKFIHHKGADNKPKHLALRNNAFDVWSLTGASRVFRIKNLGPVKCTPLRWKESMLKIPVFRRFERAILSPDRPLPYGKLRDDLARQSLDAGNEEPIVPRAFRRLAANSVNGKAPDAVRDQAMRHNPRWATFNSAYINEMIQFDVQNAVLNEPSEDGLIRFWSHMSLMSDPRAASDMVPDEVWQDMPPRPDIVDLELRRAALKAGQFRIQGRDDEEEIRDLGRQIRNKQAQRRKDVKTGYRRYYFRNRPTWDIKKQFNEAEEEAEEEAAEEEEEYVAPAIELHIPERAELAEILVNQREGLSDKELLELRIRAADLMTALSHKRETAKRRRIRQKAQSHEERTFSYCRAAVMNDHFDSEHLGEMEKMERDNLIFCNHLKCKDEGVKLKHLDHFRSHIAQVHNVQLRSSWVAALNSWGRPVL</sequence>
<reference evidence="3" key="1">
    <citation type="journal article" date="2023" name="Mol. Phylogenet. Evol.">
        <title>Genome-scale phylogeny and comparative genomics of the fungal order Sordariales.</title>
        <authorList>
            <person name="Hensen N."/>
            <person name="Bonometti L."/>
            <person name="Westerberg I."/>
            <person name="Brannstrom I.O."/>
            <person name="Guillou S."/>
            <person name="Cros-Aarteil S."/>
            <person name="Calhoun S."/>
            <person name="Haridas S."/>
            <person name="Kuo A."/>
            <person name="Mondo S."/>
            <person name="Pangilinan J."/>
            <person name="Riley R."/>
            <person name="LaButti K."/>
            <person name="Andreopoulos B."/>
            <person name="Lipzen A."/>
            <person name="Chen C."/>
            <person name="Yan M."/>
            <person name="Daum C."/>
            <person name="Ng V."/>
            <person name="Clum A."/>
            <person name="Steindorff A."/>
            <person name="Ohm R.A."/>
            <person name="Martin F."/>
            <person name="Silar P."/>
            <person name="Natvig D.O."/>
            <person name="Lalanne C."/>
            <person name="Gautier V."/>
            <person name="Ament-Velasquez S.L."/>
            <person name="Kruys A."/>
            <person name="Hutchinson M.I."/>
            <person name="Powell A.J."/>
            <person name="Barry K."/>
            <person name="Miller A.N."/>
            <person name="Grigoriev I.V."/>
            <person name="Debuchy R."/>
            <person name="Gladieux P."/>
            <person name="Hiltunen Thoren M."/>
            <person name="Johannesson H."/>
        </authorList>
    </citation>
    <scope>NUCLEOTIDE SEQUENCE [LARGE SCALE GENOMIC DNA]</scope>
    <source>
        <strain evidence="3">CBS 340.73</strain>
    </source>
</reference>
<proteinExistence type="predicted"/>
<evidence type="ECO:0000313" key="3">
    <source>
        <dbReference type="Proteomes" id="UP001303473"/>
    </source>
</evidence>
<dbReference type="Pfam" id="PF11917">
    <property type="entry name" value="DUF3435"/>
    <property type="match status" value="1"/>
</dbReference>
<accession>A0AAN6RYA5</accession>
<dbReference type="PANTHER" id="PTHR37535:SF4">
    <property type="entry name" value="FLUG DOMAIN-CONTAINING PROTEIN"/>
    <property type="match status" value="1"/>
</dbReference>
<comment type="caution">
    <text evidence="2">The sequence shown here is derived from an EMBL/GenBank/DDBJ whole genome shotgun (WGS) entry which is preliminary data.</text>
</comment>
<dbReference type="Proteomes" id="UP001303473">
    <property type="component" value="Unassembled WGS sequence"/>
</dbReference>
<dbReference type="AlphaFoldDB" id="A0AAN6RYA5"/>
<dbReference type="EMBL" id="MU853998">
    <property type="protein sequence ID" value="KAK3934352.1"/>
    <property type="molecule type" value="Genomic_DNA"/>
</dbReference>
<evidence type="ECO:0000313" key="2">
    <source>
        <dbReference type="EMBL" id="KAK3934352.1"/>
    </source>
</evidence>
<evidence type="ECO:0008006" key="4">
    <source>
        <dbReference type="Google" id="ProtNLM"/>
    </source>
</evidence>